<reference evidence="1 2" key="1">
    <citation type="submission" date="2019-10" db="EMBL/GenBank/DDBJ databases">
        <title>Dictyobacter vulcani sp. nov., within the class Ktedonobacteria, isolated from soil of volcanic Mt. Zao.</title>
        <authorList>
            <person name="Zheng Y."/>
            <person name="Wang C.M."/>
            <person name="Sakai Y."/>
            <person name="Abe K."/>
            <person name="Yokota A."/>
            <person name="Yabe S."/>
        </authorList>
    </citation>
    <scope>NUCLEOTIDE SEQUENCE [LARGE SCALE GENOMIC DNA]</scope>
    <source>
        <strain evidence="1 2">W12</strain>
    </source>
</reference>
<organism evidence="1 2">
    <name type="scientific">Dictyobacter vulcani</name>
    <dbReference type="NCBI Taxonomy" id="2607529"/>
    <lineage>
        <taxon>Bacteria</taxon>
        <taxon>Bacillati</taxon>
        <taxon>Chloroflexota</taxon>
        <taxon>Ktedonobacteria</taxon>
        <taxon>Ktedonobacterales</taxon>
        <taxon>Dictyobacteraceae</taxon>
        <taxon>Dictyobacter</taxon>
    </lineage>
</organism>
<gene>
    <name evidence="1" type="ORF">KDW_17510</name>
</gene>
<evidence type="ECO:0000313" key="1">
    <source>
        <dbReference type="EMBL" id="GER87589.1"/>
    </source>
</evidence>
<dbReference type="Proteomes" id="UP000326912">
    <property type="component" value="Unassembled WGS sequence"/>
</dbReference>
<evidence type="ECO:0000313" key="2">
    <source>
        <dbReference type="Proteomes" id="UP000326912"/>
    </source>
</evidence>
<dbReference type="EMBL" id="BKZW01000001">
    <property type="protein sequence ID" value="GER87589.1"/>
    <property type="molecule type" value="Genomic_DNA"/>
</dbReference>
<name>A0A5J4KN76_9CHLR</name>
<comment type="caution">
    <text evidence="1">The sequence shown here is derived from an EMBL/GenBank/DDBJ whole genome shotgun (WGS) entry which is preliminary data.</text>
</comment>
<accession>A0A5J4KN76</accession>
<proteinExistence type="predicted"/>
<dbReference type="AlphaFoldDB" id="A0A5J4KN76"/>
<sequence>MKEQGGRRTLDLERSGTIFHLITPKVDTANRASVGLAAVSLSNWLWFVASNKGDSVNYG</sequence>
<keyword evidence="2" id="KW-1185">Reference proteome</keyword>
<protein>
    <submittedName>
        <fullName evidence="1">Uncharacterized protein</fullName>
    </submittedName>
</protein>